<keyword evidence="7 8" id="KW-0568">Pathogenesis-related protein</keyword>
<keyword evidence="6 8" id="KW-0472">Membrane</keyword>
<feature type="transmembrane region" description="Helical" evidence="10">
    <location>
        <begin position="338"/>
        <end position="359"/>
    </location>
</feature>
<evidence type="ECO:0000256" key="10">
    <source>
        <dbReference type="SAM" id="Phobius"/>
    </source>
</evidence>
<evidence type="ECO:0000256" key="1">
    <source>
        <dbReference type="ARBA" id="ARBA00004141"/>
    </source>
</evidence>
<dbReference type="GO" id="GO:0005516">
    <property type="term" value="F:calmodulin binding"/>
    <property type="evidence" value="ECO:0007669"/>
    <property type="project" value="UniProtKB-KW"/>
</dbReference>
<comment type="subcellular location">
    <subcellularLocation>
        <location evidence="1 8">Membrane</location>
        <topology evidence="1 8">Multi-pass membrane protein</topology>
    </subcellularLocation>
</comment>
<proteinExistence type="inferred from homology"/>
<gene>
    <name evidence="8" type="primary">MLO</name>
    <name evidence="11" type="ORF">ILEXP_LOCUS10922</name>
</gene>
<protein>
    <recommendedName>
        <fullName evidence="8">MLO-like protein</fullName>
    </recommendedName>
</protein>
<evidence type="ECO:0000256" key="2">
    <source>
        <dbReference type="ARBA" id="ARBA00006574"/>
    </source>
</evidence>
<dbReference type="PANTHER" id="PTHR31942">
    <property type="entry name" value="MLO-LIKE PROTEIN 1"/>
    <property type="match status" value="1"/>
</dbReference>
<evidence type="ECO:0000256" key="6">
    <source>
        <dbReference type="ARBA" id="ARBA00023136"/>
    </source>
</evidence>
<comment type="similarity">
    <text evidence="2 8">Belongs to the MLO family.</text>
</comment>
<dbReference type="EMBL" id="CAUOFW020001281">
    <property type="protein sequence ID" value="CAK9143224.1"/>
    <property type="molecule type" value="Genomic_DNA"/>
</dbReference>
<dbReference type="GO" id="GO:0016020">
    <property type="term" value="C:membrane"/>
    <property type="evidence" value="ECO:0007669"/>
    <property type="project" value="UniProtKB-SubCell"/>
</dbReference>
<sequence>MSLILAVTERPIAKICIPNRVANSILPCRKALLTKTTKAYEHVRTNTFEHMMSRRERGLAAADAGGSVDHCGAKGMTSMISTDVINQLNIFICVLAIMQIVYSVATMALGRAKMRRWKTWEKETQTVEYLASNDPQRFRYTKQTTFGRRHISTCTTTSTQLWIQCFFRQFFNSVAKIDYLTLRHGFISAHLSTNNSFNFQKYIQKSLEDDFKAVVGISPFMWFLLVIFLLVDVHGWNVYLWVSFLPLITVLVIGTKLEVIVAKMALQLKEQNNVIKGAPLVHPNDDLFWFSHPQFVLTLLHLTLFMNAFEIAFFVWVSLQFGIKSCYHEHIEIVVTRVVLAVLVQVLCSYITLPLYALVTQMGSYFKSAVLEEETVHVIKQWHAEVREKRKKQPCSHSPSPRDHSSPTWSNCRTTSPDPSSHHRSPTLVEFASRGGAEITEDHQEQVVVRDETVPDDVSTTEVQLQMPDMSKKQNLKVGRIR</sequence>
<dbReference type="InterPro" id="IPR004326">
    <property type="entry name" value="Mlo"/>
</dbReference>
<name>A0ABC8RE27_9AQUA</name>
<dbReference type="PANTHER" id="PTHR31942:SF89">
    <property type="entry name" value="MLO-LIKE PROTEIN 3"/>
    <property type="match status" value="1"/>
</dbReference>
<dbReference type="AlphaFoldDB" id="A0ABC8RE27"/>
<evidence type="ECO:0000256" key="4">
    <source>
        <dbReference type="ARBA" id="ARBA00022821"/>
    </source>
</evidence>
<dbReference type="Proteomes" id="UP001642360">
    <property type="component" value="Unassembled WGS sequence"/>
</dbReference>
<evidence type="ECO:0000256" key="5">
    <source>
        <dbReference type="ARBA" id="ARBA00022989"/>
    </source>
</evidence>
<evidence type="ECO:0000256" key="8">
    <source>
        <dbReference type="RuleBase" id="RU280816"/>
    </source>
</evidence>
<evidence type="ECO:0000256" key="3">
    <source>
        <dbReference type="ARBA" id="ARBA00022692"/>
    </source>
</evidence>
<accession>A0ABC8RE27</accession>
<feature type="region of interest" description="Disordered" evidence="9">
    <location>
        <begin position="390"/>
        <end position="426"/>
    </location>
</feature>
<dbReference type="Pfam" id="PF03094">
    <property type="entry name" value="Mlo"/>
    <property type="match status" value="1"/>
</dbReference>
<comment type="domain">
    <text evidence="8">The C-terminus contains a calmodulin-binding domain, which binds calmodulin in a calcium-dependent fashion.</text>
</comment>
<comment type="function">
    <text evidence="8">May be involved in modulation of pathogen defense and leaf cell death.</text>
</comment>
<evidence type="ECO:0000256" key="7">
    <source>
        <dbReference type="ARBA" id="ARBA00023265"/>
    </source>
</evidence>
<keyword evidence="3 8" id="KW-0812">Transmembrane</keyword>
<keyword evidence="4 8" id="KW-0611">Plant defense</keyword>
<keyword evidence="5 8" id="KW-1133">Transmembrane helix</keyword>
<evidence type="ECO:0000313" key="12">
    <source>
        <dbReference type="Proteomes" id="UP001642360"/>
    </source>
</evidence>
<feature type="transmembrane region" description="Helical" evidence="10">
    <location>
        <begin position="295"/>
        <end position="318"/>
    </location>
</feature>
<keyword evidence="8" id="KW-0112">Calmodulin-binding</keyword>
<feature type="compositionally biased region" description="Polar residues" evidence="9">
    <location>
        <begin position="408"/>
        <end position="419"/>
    </location>
</feature>
<reference evidence="11 12" key="1">
    <citation type="submission" date="2024-02" db="EMBL/GenBank/DDBJ databases">
        <authorList>
            <person name="Vignale AGUSTIN F."/>
            <person name="Sosa J E."/>
            <person name="Modenutti C."/>
        </authorList>
    </citation>
    <scope>NUCLEOTIDE SEQUENCE [LARGE SCALE GENOMIC DNA]</scope>
</reference>
<keyword evidence="12" id="KW-1185">Reference proteome</keyword>
<evidence type="ECO:0000256" key="9">
    <source>
        <dbReference type="SAM" id="MobiDB-lite"/>
    </source>
</evidence>
<evidence type="ECO:0000313" key="11">
    <source>
        <dbReference type="EMBL" id="CAK9143224.1"/>
    </source>
</evidence>
<organism evidence="11 12">
    <name type="scientific">Ilex paraguariensis</name>
    <name type="common">yerba mate</name>
    <dbReference type="NCBI Taxonomy" id="185542"/>
    <lineage>
        <taxon>Eukaryota</taxon>
        <taxon>Viridiplantae</taxon>
        <taxon>Streptophyta</taxon>
        <taxon>Embryophyta</taxon>
        <taxon>Tracheophyta</taxon>
        <taxon>Spermatophyta</taxon>
        <taxon>Magnoliopsida</taxon>
        <taxon>eudicotyledons</taxon>
        <taxon>Gunneridae</taxon>
        <taxon>Pentapetalae</taxon>
        <taxon>asterids</taxon>
        <taxon>campanulids</taxon>
        <taxon>Aquifoliales</taxon>
        <taxon>Aquifoliaceae</taxon>
        <taxon>Ilex</taxon>
    </lineage>
</organism>
<dbReference type="GO" id="GO:0006952">
    <property type="term" value="P:defense response"/>
    <property type="evidence" value="ECO:0007669"/>
    <property type="project" value="UniProtKB-KW"/>
</dbReference>
<feature type="transmembrane region" description="Helical" evidence="10">
    <location>
        <begin position="211"/>
        <end position="230"/>
    </location>
</feature>
<feature type="transmembrane region" description="Helical" evidence="10">
    <location>
        <begin position="236"/>
        <end position="254"/>
    </location>
</feature>
<feature type="transmembrane region" description="Helical" evidence="10">
    <location>
        <begin position="88"/>
        <end position="109"/>
    </location>
</feature>
<comment type="caution">
    <text evidence="11">The sequence shown here is derived from an EMBL/GenBank/DDBJ whole genome shotgun (WGS) entry which is preliminary data.</text>
</comment>